<dbReference type="AlphaFoldDB" id="A0A3S5A3I4"/>
<dbReference type="Proteomes" id="UP000784294">
    <property type="component" value="Unassembled WGS sequence"/>
</dbReference>
<comment type="caution">
    <text evidence="1">The sequence shown here is derived from an EMBL/GenBank/DDBJ whole genome shotgun (WGS) entry which is preliminary data.</text>
</comment>
<feature type="non-terminal residue" evidence="1">
    <location>
        <position position="1"/>
    </location>
</feature>
<evidence type="ECO:0000313" key="2">
    <source>
        <dbReference type="Proteomes" id="UP000784294"/>
    </source>
</evidence>
<organism evidence="1 2">
    <name type="scientific">Protopolystoma xenopodis</name>
    <dbReference type="NCBI Taxonomy" id="117903"/>
    <lineage>
        <taxon>Eukaryota</taxon>
        <taxon>Metazoa</taxon>
        <taxon>Spiralia</taxon>
        <taxon>Lophotrochozoa</taxon>
        <taxon>Platyhelminthes</taxon>
        <taxon>Monogenea</taxon>
        <taxon>Polyopisthocotylea</taxon>
        <taxon>Polystomatidea</taxon>
        <taxon>Polystomatidae</taxon>
        <taxon>Protopolystoma</taxon>
    </lineage>
</organism>
<gene>
    <name evidence="1" type="ORF">PXEA_LOCUS20185</name>
</gene>
<name>A0A3S5A3I4_9PLAT</name>
<dbReference type="OrthoDB" id="774951at2759"/>
<dbReference type="EMBL" id="CAAALY010082380">
    <property type="protein sequence ID" value="VEL26745.1"/>
    <property type="molecule type" value="Genomic_DNA"/>
</dbReference>
<evidence type="ECO:0000313" key="1">
    <source>
        <dbReference type="EMBL" id="VEL26745.1"/>
    </source>
</evidence>
<feature type="non-terminal residue" evidence="1">
    <location>
        <position position="122"/>
    </location>
</feature>
<accession>A0A3S5A3I4</accession>
<protein>
    <submittedName>
        <fullName evidence="1">Uncharacterized protein</fullName>
    </submittedName>
</protein>
<keyword evidence="2" id="KW-1185">Reference proteome</keyword>
<sequence>IHHRLDNVYRSVPKLHRSSSEPNVIGNLFQRAQEADATNYLCASPKTPLNSLLPDNFFFTSSTRCNSGAGGTTCGVIPAPSVSAFETGIDICCDTGANYSITSDMTTKPDNQITNSPKSIRA</sequence>
<proteinExistence type="predicted"/>
<reference evidence="1" key="1">
    <citation type="submission" date="2018-11" db="EMBL/GenBank/DDBJ databases">
        <authorList>
            <consortium name="Pathogen Informatics"/>
        </authorList>
    </citation>
    <scope>NUCLEOTIDE SEQUENCE</scope>
</reference>